<name>A0AAN7B0J2_9PEZI</name>
<dbReference type="AlphaFoldDB" id="A0AAN7B0J2"/>
<reference evidence="2" key="2">
    <citation type="submission" date="2023-05" db="EMBL/GenBank/DDBJ databases">
        <authorList>
            <consortium name="Lawrence Berkeley National Laboratory"/>
            <person name="Steindorff A."/>
            <person name="Hensen N."/>
            <person name="Bonometti L."/>
            <person name="Westerberg I."/>
            <person name="Brannstrom I.O."/>
            <person name="Guillou S."/>
            <person name="Cros-Aarteil S."/>
            <person name="Calhoun S."/>
            <person name="Haridas S."/>
            <person name="Kuo A."/>
            <person name="Mondo S."/>
            <person name="Pangilinan J."/>
            <person name="Riley R."/>
            <person name="Labutti K."/>
            <person name="Andreopoulos B."/>
            <person name="Lipzen A."/>
            <person name="Chen C."/>
            <person name="Yanf M."/>
            <person name="Daum C."/>
            <person name="Ng V."/>
            <person name="Clum A."/>
            <person name="Ohm R."/>
            <person name="Martin F."/>
            <person name="Silar P."/>
            <person name="Natvig D."/>
            <person name="Lalanne C."/>
            <person name="Gautier V."/>
            <person name="Ament-Velasquez S.L."/>
            <person name="Kruys A."/>
            <person name="Hutchinson M.I."/>
            <person name="Powell A.J."/>
            <person name="Barry K."/>
            <person name="Miller A.N."/>
            <person name="Grigoriev I.V."/>
            <person name="Debuchy R."/>
            <person name="Gladieux P."/>
            <person name="Thoren M.H."/>
            <person name="Johannesson H."/>
        </authorList>
    </citation>
    <scope>NUCLEOTIDE SEQUENCE</scope>
    <source>
        <strain evidence="2">CBS 315.58</strain>
    </source>
</reference>
<accession>A0AAN7B0J2</accession>
<protein>
    <submittedName>
        <fullName evidence="2">Uncharacterized protein</fullName>
    </submittedName>
</protein>
<feature type="region of interest" description="Disordered" evidence="1">
    <location>
        <begin position="16"/>
        <end position="38"/>
    </location>
</feature>
<proteinExistence type="predicted"/>
<dbReference type="Proteomes" id="UP001303160">
    <property type="component" value="Unassembled WGS sequence"/>
</dbReference>
<reference evidence="2" key="1">
    <citation type="journal article" date="2023" name="Mol. Phylogenet. Evol.">
        <title>Genome-scale phylogeny and comparative genomics of the fungal order Sordariales.</title>
        <authorList>
            <person name="Hensen N."/>
            <person name="Bonometti L."/>
            <person name="Westerberg I."/>
            <person name="Brannstrom I.O."/>
            <person name="Guillou S."/>
            <person name="Cros-Aarteil S."/>
            <person name="Calhoun S."/>
            <person name="Haridas S."/>
            <person name="Kuo A."/>
            <person name="Mondo S."/>
            <person name="Pangilinan J."/>
            <person name="Riley R."/>
            <person name="LaButti K."/>
            <person name="Andreopoulos B."/>
            <person name="Lipzen A."/>
            <person name="Chen C."/>
            <person name="Yan M."/>
            <person name="Daum C."/>
            <person name="Ng V."/>
            <person name="Clum A."/>
            <person name="Steindorff A."/>
            <person name="Ohm R.A."/>
            <person name="Martin F."/>
            <person name="Silar P."/>
            <person name="Natvig D.O."/>
            <person name="Lalanne C."/>
            <person name="Gautier V."/>
            <person name="Ament-Velasquez S.L."/>
            <person name="Kruys A."/>
            <person name="Hutchinson M.I."/>
            <person name="Powell A.J."/>
            <person name="Barry K."/>
            <person name="Miller A.N."/>
            <person name="Grigoriev I.V."/>
            <person name="Debuchy R."/>
            <person name="Gladieux P."/>
            <person name="Hiltunen Thoren M."/>
            <person name="Johannesson H."/>
        </authorList>
    </citation>
    <scope>NUCLEOTIDE SEQUENCE</scope>
    <source>
        <strain evidence="2">CBS 315.58</strain>
    </source>
</reference>
<organism evidence="2 3">
    <name type="scientific">Triangularia verruculosa</name>
    <dbReference type="NCBI Taxonomy" id="2587418"/>
    <lineage>
        <taxon>Eukaryota</taxon>
        <taxon>Fungi</taxon>
        <taxon>Dikarya</taxon>
        <taxon>Ascomycota</taxon>
        <taxon>Pezizomycotina</taxon>
        <taxon>Sordariomycetes</taxon>
        <taxon>Sordariomycetidae</taxon>
        <taxon>Sordariales</taxon>
        <taxon>Podosporaceae</taxon>
        <taxon>Triangularia</taxon>
    </lineage>
</organism>
<evidence type="ECO:0000256" key="1">
    <source>
        <dbReference type="SAM" id="MobiDB-lite"/>
    </source>
</evidence>
<comment type="caution">
    <text evidence="2">The sequence shown here is derived from an EMBL/GenBank/DDBJ whole genome shotgun (WGS) entry which is preliminary data.</text>
</comment>
<dbReference type="EMBL" id="MU863876">
    <property type="protein sequence ID" value="KAK4205387.1"/>
    <property type="molecule type" value="Genomic_DNA"/>
</dbReference>
<keyword evidence="3" id="KW-1185">Reference proteome</keyword>
<evidence type="ECO:0000313" key="2">
    <source>
        <dbReference type="EMBL" id="KAK4205387.1"/>
    </source>
</evidence>
<sequence length="99" mass="10829">MAGGVLTVSTNAKCPKRTTRLDDDDADNSPKSERDFVGNLTFRPTGSQSVITLMIHQGQRAFGTVLSVPNLFIKNILPQLSEGFRLAQKGVILTGFCRY</sequence>
<gene>
    <name evidence="2" type="ORF">QBC40DRAFT_248984</name>
</gene>
<evidence type="ECO:0000313" key="3">
    <source>
        <dbReference type="Proteomes" id="UP001303160"/>
    </source>
</evidence>